<organism evidence="2 3">
    <name type="scientific">Necator americanus</name>
    <name type="common">Human hookworm</name>
    <dbReference type="NCBI Taxonomy" id="51031"/>
    <lineage>
        <taxon>Eukaryota</taxon>
        <taxon>Metazoa</taxon>
        <taxon>Ecdysozoa</taxon>
        <taxon>Nematoda</taxon>
        <taxon>Chromadorea</taxon>
        <taxon>Rhabditida</taxon>
        <taxon>Rhabditina</taxon>
        <taxon>Rhabditomorpha</taxon>
        <taxon>Strongyloidea</taxon>
        <taxon>Ancylostomatidae</taxon>
        <taxon>Bunostominae</taxon>
        <taxon>Necator</taxon>
    </lineage>
</organism>
<dbReference type="Proteomes" id="UP000053676">
    <property type="component" value="Unassembled WGS sequence"/>
</dbReference>
<evidence type="ECO:0000313" key="2">
    <source>
        <dbReference type="EMBL" id="ETN74180.1"/>
    </source>
</evidence>
<feature type="transmembrane region" description="Helical" evidence="1">
    <location>
        <begin position="55"/>
        <end position="81"/>
    </location>
</feature>
<keyword evidence="1" id="KW-0812">Transmembrane</keyword>
<proteinExistence type="predicted"/>
<protein>
    <submittedName>
        <fullName evidence="2">Uncharacterized protein</fullName>
    </submittedName>
</protein>
<sequence length="94" mass="10534">FSSSLENTEVAYLIKFLLCTDNTNHTFCEISSQGENSERKGFMTGFVESIGTEGLVISAIFLLAVTVLSLLTTVFVTLLHFQQNRRCLRHLNCN</sequence>
<accession>W2SX15</accession>
<dbReference type="OrthoDB" id="5818554at2759"/>
<keyword evidence="1" id="KW-0472">Membrane</keyword>
<dbReference type="AlphaFoldDB" id="W2SX15"/>
<feature type="non-terminal residue" evidence="2">
    <location>
        <position position="1"/>
    </location>
</feature>
<evidence type="ECO:0000313" key="3">
    <source>
        <dbReference type="Proteomes" id="UP000053676"/>
    </source>
</evidence>
<reference evidence="3" key="1">
    <citation type="journal article" date="2014" name="Nat. Genet.">
        <title>Genome of the human hookworm Necator americanus.</title>
        <authorList>
            <person name="Tang Y.T."/>
            <person name="Gao X."/>
            <person name="Rosa B.A."/>
            <person name="Abubucker S."/>
            <person name="Hallsworth-Pepin K."/>
            <person name="Martin J."/>
            <person name="Tyagi R."/>
            <person name="Heizer E."/>
            <person name="Zhang X."/>
            <person name="Bhonagiri-Palsikar V."/>
            <person name="Minx P."/>
            <person name="Warren W.C."/>
            <person name="Wang Q."/>
            <person name="Zhan B."/>
            <person name="Hotez P.J."/>
            <person name="Sternberg P.W."/>
            <person name="Dougall A."/>
            <person name="Gaze S.T."/>
            <person name="Mulvenna J."/>
            <person name="Sotillo J."/>
            <person name="Ranganathan S."/>
            <person name="Rabelo E.M."/>
            <person name="Wilson R.K."/>
            <person name="Felgner P.L."/>
            <person name="Bethony J."/>
            <person name="Hawdon J.M."/>
            <person name="Gasser R.B."/>
            <person name="Loukas A."/>
            <person name="Mitreva M."/>
        </authorList>
    </citation>
    <scope>NUCLEOTIDE SEQUENCE [LARGE SCALE GENOMIC DNA]</scope>
</reference>
<keyword evidence="1" id="KW-1133">Transmembrane helix</keyword>
<dbReference type="KEGG" id="nai:NECAME_13143"/>
<evidence type="ECO:0000256" key="1">
    <source>
        <dbReference type="SAM" id="Phobius"/>
    </source>
</evidence>
<gene>
    <name evidence="2" type="ORF">NECAME_13143</name>
</gene>
<feature type="non-terminal residue" evidence="2">
    <location>
        <position position="94"/>
    </location>
</feature>
<keyword evidence="3" id="KW-1185">Reference proteome</keyword>
<dbReference type="STRING" id="51031.W2SX15"/>
<dbReference type="EMBL" id="KI660380">
    <property type="protein sequence ID" value="ETN74180.1"/>
    <property type="molecule type" value="Genomic_DNA"/>
</dbReference>
<name>W2SX15_NECAM</name>